<sequence>MGALDGVKVLELAGIGPGPFCGMMLADMGADVIRIDRAGSVKEFDENSPPNDIISRGRKSLGIDLKNPQGRETVLRLVETSDIFFEGFRPGVAERLGVGPDDCLERNPALVYGRMTGWGQEGPYANAAGHDINYISLAGVLAHIGRSESGPVPPLNLVGDFGGGGM</sequence>
<dbReference type="InterPro" id="IPR003673">
    <property type="entry name" value="CoA-Trfase_fam_III"/>
</dbReference>
<proteinExistence type="predicted"/>
<dbReference type="AlphaFoldDB" id="A0A382JU65"/>
<dbReference type="PANTHER" id="PTHR48228:SF5">
    <property type="entry name" value="ALPHA-METHYLACYL-COA RACEMASE"/>
    <property type="match status" value="1"/>
</dbReference>
<dbReference type="EMBL" id="UINC01076332">
    <property type="protein sequence ID" value="SVC15398.1"/>
    <property type="molecule type" value="Genomic_DNA"/>
</dbReference>
<name>A0A382JU65_9ZZZZ</name>
<organism evidence="1">
    <name type="scientific">marine metagenome</name>
    <dbReference type="NCBI Taxonomy" id="408172"/>
    <lineage>
        <taxon>unclassified sequences</taxon>
        <taxon>metagenomes</taxon>
        <taxon>ecological metagenomes</taxon>
    </lineage>
</organism>
<dbReference type="Pfam" id="PF02515">
    <property type="entry name" value="CoA_transf_3"/>
    <property type="match status" value="1"/>
</dbReference>
<dbReference type="GO" id="GO:0003824">
    <property type="term" value="F:catalytic activity"/>
    <property type="evidence" value="ECO:0007669"/>
    <property type="project" value="InterPro"/>
</dbReference>
<dbReference type="InterPro" id="IPR023606">
    <property type="entry name" value="CoA-Trfase_III_dom_1_sf"/>
</dbReference>
<gene>
    <name evidence="1" type="ORF">METZ01_LOCUS268252</name>
</gene>
<dbReference type="PANTHER" id="PTHR48228">
    <property type="entry name" value="SUCCINYL-COA--D-CITRAMALATE COA-TRANSFERASE"/>
    <property type="match status" value="1"/>
</dbReference>
<evidence type="ECO:0000313" key="1">
    <source>
        <dbReference type="EMBL" id="SVC15398.1"/>
    </source>
</evidence>
<dbReference type="SUPFAM" id="SSF89796">
    <property type="entry name" value="CoA-transferase family III (CaiB/BaiF)"/>
    <property type="match status" value="1"/>
</dbReference>
<feature type="non-terminal residue" evidence="1">
    <location>
        <position position="166"/>
    </location>
</feature>
<dbReference type="InterPro" id="IPR050509">
    <property type="entry name" value="CoA-transferase_III"/>
</dbReference>
<dbReference type="Gene3D" id="3.40.50.10540">
    <property type="entry name" value="Crotonobetainyl-coa:carnitine coa-transferase, domain 1"/>
    <property type="match status" value="1"/>
</dbReference>
<accession>A0A382JU65</accession>
<evidence type="ECO:0008006" key="2">
    <source>
        <dbReference type="Google" id="ProtNLM"/>
    </source>
</evidence>
<protein>
    <recommendedName>
        <fullName evidence="2">Carnitine dehydratase</fullName>
    </recommendedName>
</protein>
<reference evidence="1" key="1">
    <citation type="submission" date="2018-05" db="EMBL/GenBank/DDBJ databases">
        <authorList>
            <person name="Lanie J.A."/>
            <person name="Ng W.-L."/>
            <person name="Kazmierczak K.M."/>
            <person name="Andrzejewski T.M."/>
            <person name="Davidsen T.M."/>
            <person name="Wayne K.J."/>
            <person name="Tettelin H."/>
            <person name="Glass J.I."/>
            <person name="Rusch D."/>
            <person name="Podicherti R."/>
            <person name="Tsui H.-C.T."/>
            <person name="Winkler M.E."/>
        </authorList>
    </citation>
    <scope>NUCLEOTIDE SEQUENCE</scope>
</reference>